<sequence length="108" mass="11255">MGRSGALILPVPDLGVLPPQLQGGEVPGVTHLCLAPLDRALLIAQLRRGHGLADAAAEAALREALPDDAVLDVSLGIDNVTNRDYVPATWVTGSAPGRNVKLTLTRSF</sequence>
<accession>A0A418ZZF1</accession>
<comment type="subcellular location">
    <subcellularLocation>
        <location evidence="1">Cell outer membrane</location>
    </subcellularLocation>
</comment>
<evidence type="ECO:0000313" key="5">
    <source>
        <dbReference type="Proteomes" id="UP000285530"/>
    </source>
</evidence>
<gene>
    <name evidence="4" type="ORF">D3P06_05435</name>
</gene>
<dbReference type="RefSeq" id="WP_119885593.1">
    <property type="nucleotide sequence ID" value="NZ_CP067169.1"/>
</dbReference>
<keyword evidence="3" id="KW-0998">Cell outer membrane</keyword>
<keyword evidence="2" id="KW-0472">Membrane</keyword>
<keyword evidence="5" id="KW-1185">Reference proteome</keyword>
<name>A0A418ZZF1_9RHOB</name>
<dbReference type="InterPro" id="IPR036942">
    <property type="entry name" value="Beta-barrel_TonB_sf"/>
</dbReference>
<protein>
    <submittedName>
        <fullName evidence="4">Uncharacterized protein</fullName>
    </submittedName>
</protein>
<dbReference type="OrthoDB" id="9796221at2"/>
<dbReference type="EMBL" id="QZEV01000016">
    <property type="protein sequence ID" value="RJL05872.1"/>
    <property type="molecule type" value="Genomic_DNA"/>
</dbReference>
<evidence type="ECO:0000256" key="1">
    <source>
        <dbReference type="ARBA" id="ARBA00004442"/>
    </source>
</evidence>
<evidence type="ECO:0000313" key="4">
    <source>
        <dbReference type="EMBL" id="RJL05872.1"/>
    </source>
</evidence>
<evidence type="ECO:0000256" key="2">
    <source>
        <dbReference type="ARBA" id="ARBA00023136"/>
    </source>
</evidence>
<dbReference type="Proteomes" id="UP000285530">
    <property type="component" value="Unassembled WGS sequence"/>
</dbReference>
<reference evidence="4 5" key="1">
    <citation type="submission" date="2018-09" db="EMBL/GenBank/DDBJ databases">
        <title>Paracoccus onubensis nov. sp. a moderate halophilic bacterium isolated from Gruta de las Maravillas (Aracena, Spain).</title>
        <authorList>
            <person name="Jurado V."/>
            <person name="Gutierrez-Patricio S."/>
            <person name="Gonzalez-Pimentel J.L."/>
            <person name="Laiz L."/>
            <person name="Saiz-Jimenez C."/>
        </authorList>
    </citation>
    <scope>NUCLEOTIDE SEQUENCE [LARGE SCALE GENOMIC DNA]</scope>
    <source>
        <strain evidence="4 5">DSM 19484</strain>
    </source>
</reference>
<dbReference type="AlphaFoldDB" id="A0A418ZZF1"/>
<dbReference type="GO" id="GO:0009279">
    <property type="term" value="C:cell outer membrane"/>
    <property type="evidence" value="ECO:0007669"/>
    <property type="project" value="UniProtKB-SubCell"/>
</dbReference>
<organism evidence="4 5">
    <name type="scientific">Paracoccus aestuarii</name>
    <dbReference type="NCBI Taxonomy" id="453842"/>
    <lineage>
        <taxon>Bacteria</taxon>
        <taxon>Pseudomonadati</taxon>
        <taxon>Pseudomonadota</taxon>
        <taxon>Alphaproteobacteria</taxon>
        <taxon>Rhodobacterales</taxon>
        <taxon>Paracoccaceae</taxon>
        <taxon>Paracoccus</taxon>
    </lineage>
</organism>
<evidence type="ECO:0000256" key="3">
    <source>
        <dbReference type="ARBA" id="ARBA00023237"/>
    </source>
</evidence>
<comment type="caution">
    <text evidence="4">The sequence shown here is derived from an EMBL/GenBank/DDBJ whole genome shotgun (WGS) entry which is preliminary data.</text>
</comment>
<proteinExistence type="predicted"/>
<dbReference type="Gene3D" id="2.40.170.20">
    <property type="entry name" value="TonB-dependent receptor, beta-barrel domain"/>
    <property type="match status" value="1"/>
</dbReference>